<evidence type="ECO:0000313" key="3">
    <source>
        <dbReference type="EMBL" id="MBB6716689.1"/>
    </source>
</evidence>
<evidence type="ECO:0000313" key="4">
    <source>
        <dbReference type="Proteomes" id="UP000585258"/>
    </source>
</evidence>
<evidence type="ECO:0000259" key="2">
    <source>
        <dbReference type="Pfam" id="PF16244"/>
    </source>
</evidence>
<evidence type="ECO:0000256" key="1">
    <source>
        <dbReference type="SAM" id="Phobius"/>
    </source>
</evidence>
<gene>
    <name evidence="3" type="ORF">H7E68_18550</name>
</gene>
<reference evidence="3 4" key="1">
    <citation type="submission" date="2020-08" db="EMBL/GenBank/DDBJ databases">
        <title>Clostridia isolated from Swiss meat.</title>
        <authorList>
            <person name="Wambui J."/>
            <person name="Stevens M.J.A."/>
            <person name="Stephan R."/>
        </authorList>
    </citation>
    <scope>NUCLEOTIDE SEQUENCE [LARGE SCALE GENOMIC DNA]</scope>
    <source>
        <strain evidence="3 4">CM001</strain>
    </source>
</reference>
<sequence length="282" mass="32316">MKGKKKIIAFTLLIISLLIAIGFTIVSLLDNKAKEVKVAKRFVEKLQKMDIIDTKLNVEKIEFKSVDKVINKNSKTQYIVVGENLGINLDSKYVVTGFSEKVKEDISPDSIIDKDNAKILAEEYVSKITNEKFEFKEVREVKEEEKKSNTYTIAFYKYVKDYPCYDNEIVVNINRTSGKLQSYTNQSINKVKYNIKKNIDLEEAKNISIEYFSKLNIKSQIVKEPLLSVTLRVDGEFELSYVVDLNVITNDGKIDKYKLFINAESGEVVNRTSELIQDSTSN</sequence>
<name>A0A7X0R5E3_9CLOT</name>
<protein>
    <recommendedName>
        <fullName evidence="2">YcdB/YcdC repeated domain-containing protein</fullName>
    </recommendedName>
</protein>
<dbReference type="Proteomes" id="UP000585258">
    <property type="component" value="Unassembled WGS sequence"/>
</dbReference>
<feature type="domain" description="YcdB/YcdC repeated" evidence="2">
    <location>
        <begin position="87"/>
        <end position="184"/>
    </location>
</feature>
<keyword evidence="1" id="KW-0812">Transmembrane</keyword>
<dbReference type="InterPro" id="IPR032599">
    <property type="entry name" value="YcdB/YcdC_rep_domain"/>
</dbReference>
<organism evidence="3 4">
    <name type="scientific">Clostridium gasigenes</name>
    <dbReference type="NCBI Taxonomy" id="94869"/>
    <lineage>
        <taxon>Bacteria</taxon>
        <taxon>Bacillati</taxon>
        <taxon>Bacillota</taxon>
        <taxon>Clostridia</taxon>
        <taxon>Eubacteriales</taxon>
        <taxon>Clostridiaceae</taxon>
        <taxon>Clostridium</taxon>
    </lineage>
</organism>
<keyword evidence="1" id="KW-0472">Membrane</keyword>
<comment type="caution">
    <text evidence="3">The sequence shown here is derived from an EMBL/GenBank/DDBJ whole genome shotgun (WGS) entry which is preliminary data.</text>
</comment>
<accession>A0A7X0R5E3</accession>
<keyword evidence="1" id="KW-1133">Transmembrane helix</keyword>
<dbReference type="Pfam" id="PF16244">
    <property type="entry name" value="DUF4901"/>
    <property type="match status" value="1"/>
</dbReference>
<dbReference type="AlphaFoldDB" id="A0A7X0R5E3"/>
<proteinExistence type="predicted"/>
<feature type="transmembrane region" description="Helical" evidence="1">
    <location>
        <begin position="7"/>
        <end position="29"/>
    </location>
</feature>
<dbReference type="RefSeq" id="WP_185165676.1">
    <property type="nucleotide sequence ID" value="NZ_JACKWV010000001.1"/>
</dbReference>
<dbReference type="EMBL" id="JACKWY010000018">
    <property type="protein sequence ID" value="MBB6716689.1"/>
    <property type="molecule type" value="Genomic_DNA"/>
</dbReference>